<feature type="domain" description="Integrase catalytic" evidence="2">
    <location>
        <begin position="266"/>
        <end position="428"/>
    </location>
</feature>
<dbReference type="InterPro" id="IPR002514">
    <property type="entry name" value="Transposase_8"/>
</dbReference>
<dbReference type="AlphaFoldDB" id="A0A3D3TKS5"/>
<dbReference type="GO" id="GO:0003677">
    <property type="term" value="F:DNA binding"/>
    <property type="evidence" value="ECO:0007669"/>
    <property type="project" value="InterPro"/>
</dbReference>
<dbReference type="Proteomes" id="UP000264215">
    <property type="component" value="Unassembled WGS sequence"/>
</dbReference>
<dbReference type="Gene3D" id="3.30.420.10">
    <property type="entry name" value="Ribonuclease H-like superfamily/Ribonuclease H"/>
    <property type="match status" value="1"/>
</dbReference>
<dbReference type="NCBIfam" id="NF033516">
    <property type="entry name" value="transpos_IS3"/>
    <property type="match status" value="1"/>
</dbReference>
<dbReference type="InterPro" id="IPR009057">
    <property type="entry name" value="Homeodomain-like_sf"/>
</dbReference>
<dbReference type="GO" id="GO:0015074">
    <property type="term" value="P:DNA integration"/>
    <property type="evidence" value="ECO:0007669"/>
    <property type="project" value="InterPro"/>
</dbReference>
<reference evidence="3 4" key="1">
    <citation type="journal article" date="2018" name="Nat. Biotechnol.">
        <title>A standardized bacterial taxonomy based on genome phylogeny substantially revises the tree of life.</title>
        <authorList>
            <person name="Parks D.H."/>
            <person name="Chuvochina M."/>
            <person name="Waite D.W."/>
            <person name="Rinke C."/>
            <person name="Skarshewski A."/>
            <person name="Chaumeil P.A."/>
            <person name="Hugenholtz P."/>
        </authorList>
    </citation>
    <scope>NUCLEOTIDE SEQUENCE [LARGE SCALE GENOMIC DNA]</scope>
    <source>
        <strain evidence="3">UBA9905</strain>
    </source>
</reference>
<keyword evidence="1" id="KW-0175">Coiled coil</keyword>
<dbReference type="Pfam" id="PF00665">
    <property type="entry name" value="rve"/>
    <property type="match status" value="1"/>
</dbReference>
<evidence type="ECO:0000313" key="3">
    <source>
        <dbReference type="EMBL" id="HCO69748.1"/>
    </source>
</evidence>
<evidence type="ECO:0000256" key="1">
    <source>
        <dbReference type="SAM" id="Coils"/>
    </source>
</evidence>
<feature type="coiled-coil region" evidence="1">
    <location>
        <begin position="100"/>
        <end position="127"/>
    </location>
</feature>
<dbReference type="Pfam" id="PF01527">
    <property type="entry name" value="HTH_Tnp_1"/>
    <property type="match status" value="1"/>
</dbReference>
<dbReference type="SUPFAM" id="SSF53098">
    <property type="entry name" value="Ribonuclease H-like"/>
    <property type="match status" value="1"/>
</dbReference>
<dbReference type="InterPro" id="IPR001584">
    <property type="entry name" value="Integrase_cat-core"/>
</dbReference>
<protein>
    <submittedName>
        <fullName evidence="3">IS3 family transposase</fullName>
    </submittedName>
</protein>
<dbReference type="GO" id="GO:0004803">
    <property type="term" value="F:transposase activity"/>
    <property type="evidence" value="ECO:0007669"/>
    <property type="project" value="InterPro"/>
</dbReference>
<gene>
    <name evidence="3" type="ORF">DIT26_04055</name>
</gene>
<dbReference type="Gene3D" id="1.10.10.10">
    <property type="entry name" value="Winged helix-like DNA-binding domain superfamily/Winged helix DNA-binding domain"/>
    <property type="match status" value="1"/>
</dbReference>
<evidence type="ECO:0000259" key="2">
    <source>
        <dbReference type="PROSITE" id="PS50994"/>
    </source>
</evidence>
<evidence type="ECO:0000313" key="4">
    <source>
        <dbReference type="Proteomes" id="UP000264215"/>
    </source>
</evidence>
<dbReference type="InterPro" id="IPR012337">
    <property type="entry name" value="RNaseH-like_sf"/>
</dbReference>
<dbReference type="PROSITE" id="PS50994">
    <property type="entry name" value="INTEGRASE"/>
    <property type="match status" value="1"/>
</dbReference>
<dbReference type="PANTHER" id="PTHR46889">
    <property type="entry name" value="TRANSPOSASE INSF FOR INSERTION SEQUENCE IS3B-RELATED"/>
    <property type="match status" value="1"/>
</dbReference>
<dbReference type="InterPro" id="IPR036388">
    <property type="entry name" value="WH-like_DNA-bd_sf"/>
</dbReference>
<comment type="caution">
    <text evidence="3">The sequence shown here is derived from an EMBL/GenBank/DDBJ whole genome shotgun (WGS) entry which is preliminary data.</text>
</comment>
<dbReference type="SUPFAM" id="SSF46689">
    <property type="entry name" value="Homeodomain-like"/>
    <property type="match status" value="1"/>
</dbReference>
<dbReference type="InterPro" id="IPR050900">
    <property type="entry name" value="Transposase_IS3/IS150/IS904"/>
</dbReference>
<dbReference type="GO" id="GO:0006313">
    <property type="term" value="P:DNA transposition"/>
    <property type="evidence" value="ECO:0007669"/>
    <property type="project" value="InterPro"/>
</dbReference>
<dbReference type="PANTHER" id="PTHR46889:SF4">
    <property type="entry name" value="TRANSPOSASE INSO FOR INSERTION SEQUENCE ELEMENT IS911B-RELATED"/>
    <property type="match status" value="1"/>
</dbReference>
<proteinExistence type="predicted"/>
<dbReference type="EMBL" id="DQBS01000100">
    <property type="protein sequence ID" value="HCO69748.1"/>
    <property type="molecule type" value="Genomic_DNA"/>
</dbReference>
<organism evidence="3 4">
    <name type="scientific">Mesotoga infera</name>
    <dbReference type="NCBI Taxonomy" id="1236046"/>
    <lineage>
        <taxon>Bacteria</taxon>
        <taxon>Thermotogati</taxon>
        <taxon>Thermotogota</taxon>
        <taxon>Thermotogae</taxon>
        <taxon>Kosmotogales</taxon>
        <taxon>Kosmotogaceae</taxon>
        <taxon>Mesotoga</taxon>
    </lineage>
</organism>
<dbReference type="InterPro" id="IPR048020">
    <property type="entry name" value="Transpos_IS3"/>
</dbReference>
<dbReference type="InterPro" id="IPR036397">
    <property type="entry name" value="RNaseH_sf"/>
</dbReference>
<accession>A0A3D3TKS5</accession>
<name>A0A3D3TKS5_9BACT</name>
<sequence>MKHPRGKSYDPEFKLRLAKEFAETDKTLEEIAQENGISSKTLNNWTVKYRKEGEAAFFKGSRGGSFIRDPNKIPPVLYKELGLDKIRENPSDLKGPFTEKEKLLLEIAEYKLQVKILQEALKKKRERITDRFLADDYIGLGFAIKFVLLVLSFPRSSYYHKKKVKVILVGKPPKRTRGFCNKRDGTMITDIELEEILLEIFYFHDPYDPRYYLKVLGSKKLSKYLLNEMGIIVNHKKLHRLRKKLRLVRKYYTRHTHPVRRSTVHRLNRPGILWEADIKVISTITEGNIALLDIIDVYSREIVGSFIGNSCRSGDVIALFREAILYQESLPQVVRTDNGTQFKANAVRNFFEKLNIIQEFGYRHNPDSQAHIESQHSNVQREFVFLNHFEDSQDVLRKYKVYMDFYHNLRPHASLNYLTPNAFKELNDETPIQIVKP</sequence>